<evidence type="ECO:0000313" key="1">
    <source>
        <dbReference type="EMBL" id="KKR33873.1"/>
    </source>
</evidence>
<protein>
    <submittedName>
        <fullName evidence="1">Uncharacterized protein</fullName>
    </submittedName>
</protein>
<sequence>MNSFVYKEVIRTLEKPIIIIDFGHNMATVNNQKEKEVISVRQKQKIFSNNKTKNRQLSLFDVKLSKRASQVQYPVLSITLGLIWTSVEMAI</sequence>
<accession>A0A0G0Q143</accession>
<dbReference type="Proteomes" id="UP000034137">
    <property type="component" value="Unassembled WGS sequence"/>
</dbReference>
<comment type="caution">
    <text evidence="1">The sequence shown here is derived from an EMBL/GenBank/DDBJ whole genome shotgun (WGS) entry which is preliminary data.</text>
</comment>
<organism evidence="1 2">
    <name type="scientific">Candidatus Falkowbacteria bacterium GW2011_GWF2_39_8</name>
    <dbReference type="NCBI Taxonomy" id="1618642"/>
    <lineage>
        <taxon>Bacteria</taxon>
        <taxon>Candidatus Falkowiibacteriota</taxon>
    </lineage>
</organism>
<dbReference type="EMBL" id="LBXO01000002">
    <property type="protein sequence ID" value="KKR33873.1"/>
    <property type="molecule type" value="Genomic_DNA"/>
</dbReference>
<evidence type="ECO:0000313" key="2">
    <source>
        <dbReference type="Proteomes" id="UP000034137"/>
    </source>
</evidence>
<gene>
    <name evidence="1" type="ORF">UT64_C0002G0012</name>
</gene>
<reference evidence="1 2" key="1">
    <citation type="journal article" date="2015" name="Nature">
        <title>rRNA introns, odd ribosomes, and small enigmatic genomes across a large radiation of phyla.</title>
        <authorList>
            <person name="Brown C.T."/>
            <person name="Hug L.A."/>
            <person name="Thomas B.C."/>
            <person name="Sharon I."/>
            <person name="Castelle C.J."/>
            <person name="Singh A."/>
            <person name="Wilkins M.J."/>
            <person name="Williams K.H."/>
            <person name="Banfield J.F."/>
        </authorList>
    </citation>
    <scope>NUCLEOTIDE SEQUENCE [LARGE SCALE GENOMIC DNA]</scope>
</reference>
<proteinExistence type="predicted"/>
<dbReference type="AlphaFoldDB" id="A0A0G0Q143"/>
<name>A0A0G0Q143_9BACT</name>